<comment type="similarity">
    <text evidence="1">Belongs to the multicopper oxidase family.</text>
</comment>
<gene>
    <name evidence="12" type="ORF">AAL_00801</name>
</gene>
<dbReference type="InterPro" id="IPR001117">
    <property type="entry name" value="Cu-oxidase_2nd"/>
</dbReference>
<dbReference type="PROSITE" id="PS00080">
    <property type="entry name" value="MULTICOPPER_OXIDASE2"/>
    <property type="match status" value="1"/>
</dbReference>
<dbReference type="Gene3D" id="2.60.40.420">
    <property type="entry name" value="Cupredoxins - blue copper proteins"/>
    <property type="match status" value="3"/>
</dbReference>
<accession>A0A166V6Y0</accession>
<dbReference type="PANTHER" id="PTHR11709:SF488">
    <property type="entry name" value="LACCASE-RELATED"/>
    <property type="match status" value="1"/>
</dbReference>
<dbReference type="InterPro" id="IPR011707">
    <property type="entry name" value="Cu-oxidase-like_N"/>
</dbReference>
<sequence length="599" mass="66328">MWQYLASILFLLLFHPSLFLTAAGCPLRSTARPGCREFDFVLSWQQHELAGLASPMFLINGQSPGPVIEVDQDDWVVLHVCIDMTNTPWSDGVPGVTQRAIPPGANFTYKFQATQYGSYWYHSHYAAQIEDGLYGPVVIHPRPDIPKPFHLISRDPLVRAAMESAERDVRPLILYDHTHLTSEHKSAITPKAGVEITCYDAILFNGKGRVRCLPEEEMTAHLSPVQRADLALVPGEKLTDRGCLPAIVLAAFGGDAKAFVPSAMPNGIYEGCKETNGSTEVIRAPRRSRNRWVALDIIGGFNFMSGVVAIDGHEMWVYAADGSYIEPQRVHALPISNGERYSVLIETQHSGEFPIRCHATSAPQTIVGNAILQVPGKICNYSEPPRQWIDIIGGPLSKDVVYFNHTIAYPYPPEPVAPRADSLHVLNMKLNGASYLWAMNSSGLDPAVLDHEEPIILFHPDAAATRNGNFTILSAKDAWIDLVFYASTYPMPPHPIHKHGVKMFVIGSGTGPFKWKSVDDAVKDIPHRFNLVNPPRRDTVVSLPSVTEPSWVAVRYHASSPGAWMLHCHISNHMVGGMNMIILEGLEEWPTVPTEYIGY</sequence>
<dbReference type="Proteomes" id="UP000078544">
    <property type="component" value="Unassembled WGS sequence"/>
</dbReference>
<dbReference type="PANTHER" id="PTHR11709">
    <property type="entry name" value="MULTI-COPPER OXIDASE"/>
    <property type="match status" value="1"/>
</dbReference>
<dbReference type="InterPro" id="IPR033138">
    <property type="entry name" value="Cu_oxidase_CS"/>
</dbReference>
<dbReference type="InterPro" id="IPR045087">
    <property type="entry name" value="Cu-oxidase_fam"/>
</dbReference>
<dbReference type="CDD" id="cd13876">
    <property type="entry name" value="CuRO_2_Abr2_like"/>
    <property type="match status" value="1"/>
</dbReference>
<reference evidence="12 13" key="1">
    <citation type="journal article" date="2016" name="Genome Biol. Evol.">
        <title>Divergent and convergent evolution of fungal pathogenicity.</title>
        <authorList>
            <person name="Shang Y."/>
            <person name="Xiao G."/>
            <person name="Zheng P."/>
            <person name="Cen K."/>
            <person name="Zhan S."/>
            <person name="Wang C."/>
        </authorList>
    </citation>
    <scope>NUCLEOTIDE SEQUENCE [LARGE SCALE GENOMIC DNA]</scope>
    <source>
        <strain evidence="12 13">RCEF 2490</strain>
    </source>
</reference>
<evidence type="ECO:0000259" key="9">
    <source>
        <dbReference type="Pfam" id="PF00394"/>
    </source>
</evidence>
<dbReference type="OrthoDB" id="2121828at2759"/>
<dbReference type="GO" id="GO:0005507">
    <property type="term" value="F:copper ion binding"/>
    <property type="evidence" value="ECO:0007669"/>
    <property type="project" value="InterPro"/>
</dbReference>
<feature type="chain" id="PRO_5007881012" evidence="8">
    <location>
        <begin position="25"/>
        <end position="599"/>
    </location>
</feature>
<dbReference type="AlphaFoldDB" id="A0A166V6Y0"/>
<comment type="caution">
    <text evidence="12">The sequence shown here is derived from an EMBL/GenBank/DDBJ whole genome shotgun (WGS) entry which is preliminary data.</text>
</comment>
<evidence type="ECO:0000313" key="12">
    <source>
        <dbReference type="EMBL" id="OAA33336.1"/>
    </source>
</evidence>
<evidence type="ECO:0000256" key="6">
    <source>
        <dbReference type="ARBA" id="ARBA00023008"/>
    </source>
</evidence>
<dbReference type="SUPFAM" id="SSF49503">
    <property type="entry name" value="Cupredoxins"/>
    <property type="match status" value="3"/>
</dbReference>
<organism evidence="12 13">
    <name type="scientific">Moelleriella libera RCEF 2490</name>
    <dbReference type="NCBI Taxonomy" id="1081109"/>
    <lineage>
        <taxon>Eukaryota</taxon>
        <taxon>Fungi</taxon>
        <taxon>Dikarya</taxon>
        <taxon>Ascomycota</taxon>
        <taxon>Pezizomycotina</taxon>
        <taxon>Sordariomycetes</taxon>
        <taxon>Hypocreomycetidae</taxon>
        <taxon>Hypocreales</taxon>
        <taxon>Clavicipitaceae</taxon>
        <taxon>Moelleriella</taxon>
    </lineage>
</organism>
<feature type="domain" description="Plastocyanin-like" evidence="11">
    <location>
        <begin position="46"/>
        <end position="143"/>
    </location>
</feature>
<dbReference type="Pfam" id="PF00394">
    <property type="entry name" value="Cu-oxidase"/>
    <property type="match status" value="1"/>
</dbReference>
<proteinExistence type="inferred from homology"/>
<dbReference type="PROSITE" id="PS00079">
    <property type="entry name" value="MULTICOPPER_OXIDASE1"/>
    <property type="match status" value="2"/>
</dbReference>
<name>A0A166V6Y0_9HYPO</name>
<evidence type="ECO:0000259" key="11">
    <source>
        <dbReference type="Pfam" id="PF07732"/>
    </source>
</evidence>
<evidence type="ECO:0000256" key="2">
    <source>
        <dbReference type="ARBA" id="ARBA00022723"/>
    </source>
</evidence>
<dbReference type="SMR" id="A0A166V6Y0"/>
<dbReference type="InterPro" id="IPR008972">
    <property type="entry name" value="Cupredoxin"/>
</dbReference>
<dbReference type="Pfam" id="PF07732">
    <property type="entry name" value="Cu-oxidase_3"/>
    <property type="match status" value="1"/>
</dbReference>
<evidence type="ECO:0000313" key="13">
    <source>
        <dbReference type="Proteomes" id="UP000078544"/>
    </source>
</evidence>
<evidence type="ECO:0000256" key="3">
    <source>
        <dbReference type="ARBA" id="ARBA00022729"/>
    </source>
</evidence>
<keyword evidence="2" id="KW-0479">Metal-binding</keyword>
<dbReference type="EMBL" id="AZGY01000001">
    <property type="protein sequence ID" value="OAA33336.1"/>
    <property type="molecule type" value="Genomic_DNA"/>
</dbReference>
<keyword evidence="4" id="KW-0677">Repeat</keyword>
<keyword evidence="3 8" id="KW-0732">Signal</keyword>
<protein>
    <submittedName>
        <fullName evidence="12">Laccase</fullName>
    </submittedName>
</protein>
<evidence type="ECO:0000256" key="7">
    <source>
        <dbReference type="ARBA" id="ARBA00023180"/>
    </source>
</evidence>
<feature type="domain" description="Plastocyanin-like" evidence="10">
    <location>
        <begin position="471"/>
        <end position="584"/>
    </location>
</feature>
<evidence type="ECO:0000259" key="10">
    <source>
        <dbReference type="Pfam" id="PF07731"/>
    </source>
</evidence>
<keyword evidence="7" id="KW-0325">Glycoprotein</keyword>
<dbReference type="STRING" id="1081109.A0A166V6Y0"/>
<dbReference type="GO" id="GO:0016491">
    <property type="term" value="F:oxidoreductase activity"/>
    <property type="evidence" value="ECO:0007669"/>
    <property type="project" value="UniProtKB-KW"/>
</dbReference>
<evidence type="ECO:0000256" key="4">
    <source>
        <dbReference type="ARBA" id="ARBA00022737"/>
    </source>
</evidence>
<dbReference type="InterPro" id="IPR002355">
    <property type="entry name" value="Cu_oxidase_Cu_BS"/>
</dbReference>
<feature type="domain" description="Plastocyanin-like" evidence="9">
    <location>
        <begin position="171"/>
        <end position="373"/>
    </location>
</feature>
<keyword evidence="6" id="KW-0186">Copper</keyword>
<dbReference type="CDD" id="cd13898">
    <property type="entry name" value="CuRO_3_Abr2_like"/>
    <property type="match status" value="1"/>
</dbReference>
<feature type="signal peptide" evidence="8">
    <location>
        <begin position="1"/>
        <end position="24"/>
    </location>
</feature>
<evidence type="ECO:0000256" key="1">
    <source>
        <dbReference type="ARBA" id="ARBA00010609"/>
    </source>
</evidence>
<evidence type="ECO:0000256" key="8">
    <source>
        <dbReference type="SAM" id="SignalP"/>
    </source>
</evidence>
<evidence type="ECO:0000256" key="5">
    <source>
        <dbReference type="ARBA" id="ARBA00023002"/>
    </source>
</evidence>
<keyword evidence="13" id="KW-1185">Reference proteome</keyword>
<dbReference type="InterPro" id="IPR011706">
    <property type="entry name" value="Cu-oxidase_C"/>
</dbReference>
<keyword evidence="5" id="KW-0560">Oxidoreductase</keyword>
<dbReference type="Pfam" id="PF07731">
    <property type="entry name" value="Cu-oxidase_2"/>
    <property type="match status" value="1"/>
</dbReference>